<dbReference type="Gene3D" id="2.60.40.1120">
    <property type="entry name" value="Carboxypeptidase-like, regulatory domain"/>
    <property type="match status" value="1"/>
</dbReference>
<evidence type="ECO:0000259" key="11">
    <source>
        <dbReference type="Pfam" id="PF07715"/>
    </source>
</evidence>
<dbReference type="NCBIfam" id="TIGR04057">
    <property type="entry name" value="SusC_RagA_signa"/>
    <property type="match status" value="1"/>
</dbReference>
<dbReference type="PROSITE" id="PS52016">
    <property type="entry name" value="TONB_DEPENDENT_REC_3"/>
    <property type="match status" value="1"/>
</dbReference>
<dbReference type="SUPFAM" id="SSF49464">
    <property type="entry name" value="Carboxypeptidase regulatory domain-like"/>
    <property type="match status" value="1"/>
</dbReference>
<dbReference type="Gene3D" id="2.170.130.10">
    <property type="entry name" value="TonB-dependent receptor, plug domain"/>
    <property type="match status" value="1"/>
</dbReference>
<reference evidence="12 13" key="1">
    <citation type="submission" date="2019-07" db="EMBL/GenBank/DDBJ databases">
        <title>Whole genome shotgun sequence of Segetibacter aerophilus NBRC 106135.</title>
        <authorList>
            <person name="Hosoyama A."/>
            <person name="Uohara A."/>
            <person name="Ohji S."/>
            <person name="Ichikawa N."/>
        </authorList>
    </citation>
    <scope>NUCLEOTIDE SEQUENCE [LARGE SCALE GENOMIC DNA]</scope>
    <source>
        <strain evidence="12 13">NBRC 106135</strain>
    </source>
</reference>
<comment type="subcellular location">
    <subcellularLocation>
        <location evidence="1 8">Cell outer membrane</location>
        <topology evidence="1 8">Multi-pass membrane protein</topology>
    </subcellularLocation>
</comment>
<accession>A0A512BC87</accession>
<dbReference type="InterPro" id="IPR000531">
    <property type="entry name" value="Beta-barrel_TonB"/>
</dbReference>
<protein>
    <submittedName>
        <fullName evidence="12">SusC/RagA family TonB-linked outer membrane protein</fullName>
    </submittedName>
</protein>
<evidence type="ECO:0000256" key="5">
    <source>
        <dbReference type="ARBA" id="ARBA00023077"/>
    </source>
</evidence>
<keyword evidence="5 9" id="KW-0798">TonB box</keyword>
<evidence type="ECO:0000256" key="1">
    <source>
        <dbReference type="ARBA" id="ARBA00004571"/>
    </source>
</evidence>
<gene>
    <name evidence="12" type="ORF">SAE01_20890</name>
</gene>
<dbReference type="InterPro" id="IPR037066">
    <property type="entry name" value="Plug_dom_sf"/>
</dbReference>
<evidence type="ECO:0000313" key="12">
    <source>
        <dbReference type="EMBL" id="GEO09593.1"/>
    </source>
</evidence>
<dbReference type="InterPro" id="IPR036942">
    <property type="entry name" value="Beta-barrel_TonB_sf"/>
</dbReference>
<evidence type="ECO:0000313" key="13">
    <source>
        <dbReference type="Proteomes" id="UP000321513"/>
    </source>
</evidence>
<dbReference type="Pfam" id="PF13715">
    <property type="entry name" value="CarbopepD_reg_2"/>
    <property type="match status" value="1"/>
</dbReference>
<dbReference type="Pfam" id="PF07715">
    <property type="entry name" value="Plug"/>
    <property type="match status" value="1"/>
</dbReference>
<dbReference type="InterPro" id="IPR012910">
    <property type="entry name" value="Plug_dom"/>
</dbReference>
<dbReference type="InterPro" id="IPR008969">
    <property type="entry name" value="CarboxyPept-like_regulatory"/>
</dbReference>
<name>A0A512BC87_9BACT</name>
<feature type="domain" description="TonB-dependent receptor-like beta-barrel" evidence="10">
    <location>
        <begin position="425"/>
        <end position="793"/>
    </location>
</feature>
<evidence type="ECO:0000256" key="6">
    <source>
        <dbReference type="ARBA" id="ARBA00023136"/>
    </source>
</evidence>
<comment type="similarity">
    <text evidence="8 9">Belongs to the TonB-dependent receptor family.</text>
</comment>
<proteinExistence type="inferred from homology"/>
<dbReference type="GO" id="GO:0009279">
    <property type="term" value="C:cell outer membrane"/>
    <property type="evidence" value="ECO:0007669"/>
    <property type="project" value="UniProtKB-SubCell"/>
</dbReference>
<dbReference type="AlphaFoldDB" id="A0A512BC87"/>
<evidence type="ECO:0000256" key="7">
    <source>
        <dbReference type="ARBA" id="ARBA00023237"/>
    </source>
</evidence>
<dbReference type="OrthoDB" id="9768177at2"/>
<feature type="domain" description="TonB-dependent receptor plug" evidence="11">
    <location>
        <begin position="101"/>
        <end position="204"/>
    </location>
</feature>
<dbReference type="InterPro" id="IPR023996">
    <property type="entry name" value="TonB-dep_OMP_SusC/RagA"/>
</dbReference>
<organism evidence="12 13">
    <name type="scientific">Segetibacter aerophilus</name>
    <dbReference type="NCBI Taxonomy" id="670293"/>
    <lineage>
        <taxon>Bacteria</taxon>
        <taxon>Pseudomonadati</taxon>
        <taxon>Bacteroidota</taxon>
        <taxon>Chitinophagia</taxon>
        <taxon>Chitinophagales</taxon>
        <taxon>Chitinophagaceae</taxon>
        <taxon>Segetibacter</taxon>
    </lineage>
</organism>
<keyword evidence="2 8" id="KW-0813">Transport</keyword>
<evidence type="ECO:0000259" key="10">
    <source>
        <dbReference type="Pfam" id="PF00593"/>
    </source>
</evidence>
<evidence type="ECO:0000256" key="9">
    <source>
        <dbReference type="RuleBase" id="RU003357"/>
    </source>
</evidence>
<keyword evidence="13" id="KW-1185">Reference proteome</keyword>
<evidence type="ECO:0000256" key="3">
    <source>
        <dbReference type="ARBA" id="ARBA00022452"/>
    </source>
</evidence>
<evidence type="ECO:0000256" key="4">
    <source>
        <dbReference type="ARBA" id="ARBA00022692"/>
    </source>
</evidence>
<evidence type="ECO:0000256" key="8">
    <source>
        <dbReference type="PROSITE-ProRule" id="PRU01360"/>
    </source>
</evidence>
<dbReference type="EMBL" id="BJYT01000007">
    <property type="protein sequence ID" value="GEO09593.1"/>
    <property type="molecule type" value="Genomic_DNA"/>
</dbReference>
<dbReference type="SUPFAM" id="SSF56935">
    <property type="entry name" value="Porins"/>
    <property type="match status" value="1"/>
</dbReference>
<dbReference type="NCBIfam" id="TIGR04056">
    <property type="entry name" value="OMP_RagA_SusC"/>
    <property type="match status" value="1"/>
</dbReference>
<dbReference type="Gene3D" id="2.40.170.20">
    <property type="entry name" value="TonB-dependent receptor, beta-barrel domain"/>
    <property type="match status" value="1"/>
</dbReference>
<keyword evidence="4 8" id="KW-0812">Transmembrane</keyword>
<sequence length="1052" mass="114440">MLSSSISFAQRVVTGRVTGVNDQAASGATVTVTGTNVATQTDANGNYTITLPAGRNSLTVTYVGTETQTVTVTGATANVSLRAATTTMSEVVVTGYTAQRRRDITGSVAVVDVGSLRQQPTGNVSEALQGRASGVTILTSGQPGGAVNVMVRGITSIGSSAPLVIIDGTPGNLNNLNVNDIESVQVLKDAGAASIYGVRGSNGVVIVTTRRGRSGKVRVSYDGFYGTQIPVNGGKNPYRIANTQETADAVQRSFINSGLTPSNPQYGSGTTPVIPDYITPTAAMAGDPRVDPSKYALYSNQITQANKVGTDWFNEIFDPAPIQSHNISVGSGGDRSNYFLSLNYFNQEGTLMNTYLKRYSARINTTFNIANKVRVGENAYIFYRSSPGFGNQNEGNAISHAYRQNVIIPVYDIKGNFAGTGSAGLGNAQNPVAIRERARFDRSNQYQVSGNLFAELDFLRHFTARTSFGGTIDNNNFSFFSFTAYENAENNRNPNAFTEGYGYNTNYTWTNTLTYNNVFNEKHNLRVLVGSEAIKNLNRNIQGSRSNYLTNPNNLSVDPQLMSLASGSPVGQQNTSGGPNLTTLFSLFSRVDYTFADRYILSGTVRRDGSSVFAPENRFGVFPSVTAGWRISREKFFPVTSWINELKLRGGSGVLGSISNITATNAFGLFNQNAAQSYYDIGGQNTAMELGFYQQQIGNVRTTWEEDIITNVGLDATLFSNKVDFSLEWYKKSISGLLFRQLPDPTQVGPTQPFVNAGNIQNTGIDASLSYRGKFSNDFTFDLTATYTSYNNKVVSLPAGRKTIPQGSAGSGRIGAFTRLEPGIPLGSFYGYDVVGLFQSAEDVTKSAKQQDAAPGRLKFRDVDNNGVINDNDRTYFGNPNPDFTTGLNISLNYKNFDFSTFLYASVGNDVINYVRYWIDFPSLFNGAVSKDAVYNSWTPQNLNAKVPILERSANFSTNTQFSSYYLENGSFLKMRSLVFGYTVPAAKLRRIGAERLRIYFQAANLFTATKYTGLDPELINSDVNNNTNFGIDFGAYPSNQKNFNLGINLSF</sequence>
<dbReference type="InterPro" id="IPR023997">
    <property type="entry name" value="TonB-dep_OMP_SusC/RagA_CS"/>
</dbReference>
<keyword evidence="6 8" id="KW-0472">Membrane</keyword>
<evidence type="ECO:0000256" key="2">
    <source>
        <dbReference type="ARBA" id="ARBA00022448"/>
    </source>
</evidence>
<dbReference type="Proteomes" id="UP000321513">
    <property type="component" value="Unassembled WGS sequence"/>
</dbReference>
<comment type="caution">
    <text evidence="12">The sequence shown here is derived from an EMBL/GenBank/DDBJ whole genome shotgun (WGS) entry which is preliminary data.</text>
</comment>
<keyword evidence="3 8" id="KW-1134">Transmembrane beta strand</keyword>
<dbReference type="InterPro" id="IPR039426">
    <property type="entry name" value="TonB-dep_rcpt-like"/>
</dbReference>
<keyword evidence="7 8" id="KW-0998">Cell outer membrane</keyword>
<dbReference type="Pfam" id="PF00593">
    <property type="entry name" value="TonB_dep_Rec_b-barrel"/>
    <property type="match status" value="1"/>
</dbReference>